<evidence type="ECO:0000313" key="1">
    <source>
        <dbReference type="EMBL" id="KAA1396147.1"/>
    </source>
</evidence>
<reference evidence="1" key="1">
    <citation type="submission" date="2019-09" db="EMBL/GenBank/DDBJ databases">
        <authorList>
            <person name="Li J."/>
        </authorList>
    </citation>
    <scope>NUCLEOTIDE SEQUENCE [LARGE SCALE GENOMIC DNA]</scope>
    <source>
        <strain evidence="1">JCM 14732</strain>
    </source>
</reference>
<evidence type="ECO:0000313" key="2">
    <source>
        <dbReference type="Proteomes" id="UP000380867"/>
    </source>
</evidence>
<dbReference type="AlphaFoldDB" id="A0A5M4FCZ4"/>
<dbReference type="Proteomes" id="UP000380867">
    <property type="component" value="Unassembled WGS sequence"/>
</dbReference>
<keyword evidence="2" id="KW-1185">Reference proteome</keyword>
<accession>A0A5M4FCZ4</accession>
<sequence>MTGPDPDGYYLQWLQNAARRGISIDDIVEIAREHDIRPDDFEVLDGLEEVKDRDGKSFFILPTDISGDDARKAVLMTYILNAGTDYGTADSSRDFSETPYSSDEIQRIKDRQGENNWFSYGQDVGFVNGNGGRLATTPNGMLMGLGGNGLQDVYSSNGGTTFGDIFMLNIDDPDDSHEAIRSVIQSGVANYADNDGEPRPDSSLDLDRLLHHEERHSQQWAREGYAGFIASYLNESVDWDMEGWGPFQAPIPHTVDGKDNSYEADAGLTDGGY</sequence>
<dbReference type="EMBL" id="SDPQ02000003">
    <property type="protein sequence ID" value="KAA1396147.1"/>
    <property type="molecule type" value="Genomic_DNA"/>
</dbReference>
<protein>
    <submittedName>
        <fullName evidence="1">Uncharacterized protein</fullName>
    </submittedName>
</protein>
<organism evidence="1 2">
    <name type="scientific">Aeromicrobium ginsengisoli</name>
    <dbReference type="NCBI Taxonomy" id="363867"/>
    <lineage>
        <taxon>Bacteria</taxon>
        <taxon>Bacillati</taxon>
        <taxon>Actinomycetota</taxon>
        <taxon>Actinomycetes</taxon>
        <taxon>Propionibacteriales</taxon>
        <taxon>Nocardioidaceae</taxon>
        <taxon>Aeromicrobium</taxon>
    </lineage>
</organism>
<dbReference type="OrthoDB" id="5191158at2"/>
<comment type="caution">
    <text evidence="1">The sequence shown here is derived from an EMBL/GenBank/DDBJ whole genome shotgun (WGS) entry which is preliminary data.</text>
</comment>
<proteinExistence type="predicted"/>
<gene>
    <name evidence="1" type="ORF">ESP70_015980</name>
</gene>
<name>A0A5M4FCZ4_9ACTN</name>